<protein>
    <submittedName>
        <fullName evidence="3">Acetyltransferase-like isoleucine patch superfamily enzyme</fullName>
    </submittedName>
</protein>
<evidence type="ECO:0000256" key="1">
    <source>
        <dbReference type="ARBA" id="ARBA00022679"/>
    </source>
</evidence>
<dbReference type="GO" id="GO:0016740">
    <property type="term" value="F:transferase activity"/>
    <property type="evidence" value="ECO:0007669"/>
    <property type="project" value="UniProtKB-KW"/>
</dbReference>
<reference evidence="3 4" key="1">
    <citation type="submission" date="2018-07" db="EMBL/GenBank/DDBJ databases">
        <title>Genomic Encyclopedia of Type Strains, Phase III (KMG-III): the genomes of soil and plant-associated and newly described type strains.</title>
        <authorList>
            <person name="Whitman W."/>
        </authorList>
    </citation>
    <scope>NUCLEOTIDE SEQUENCE [LARGE SCALE GENOMIC DNA]</scope>
    <source>
        <strain evidence="3 4">CECT 8236</strain>
    </source>
</reference>
<organism evidence="3 4">
    <name type="scientific">Cohnella lupini</name>
    <dbReference type="NCBI Taxonomy" id="1294267"/>
    <lineage>
        <taxon>Bacteria</taxon>
        <taxon>Bacillati</taxon>
        <taxon>Bacillota</taxon>
        <taxon>Bacilli</taxon>
        <taxon>Bacillales</taxon>
        <taxon>Paenibacillaceae</taxon>
        <taxon>Cohnella</taxon>
    </lineage>
</organism>
<gene>
    <name evidence="3" type="ORF">DFP95_11048</name>
</gene>
<dbReference type="PANTHER" id="PTHR43300">
    <property type="entry name" value="ACETYLTRANSFERASE"/>
    <property type="match status" value="1"/>
</dbReference>
<dbReference type="InterPro" id="IPR018357">
    <property type="entry name" value="Hexapep_transf_CS"/>
</dbReference>
<sequence>MALFGAGKAGQLAFFALKTLGISVEYFIDNALNKQGTQLFGVPVYRFQSLIENRGCGVLVLIATMSYAEIEKQLIDNGFTVEDEFLTLSLSRPIETLYDPMKDFTKARVINGVEIGRYTYGFERLITHGRIKSIGSFSSVNVFATGGVNHIMDYITTSPIFHFASGELIHESTNYGNMLGFISRDHVVPAEEVTDNEKSSIGHDVWIGTNVVILPGVKIGNGAIIGAGAVVTKDIPDYTVAVGVPARVIRYRFSSEEIEKLNRIQWWNWPEEQINEHAKLFMNNREFINNFSKE</sequence>
<evidence type="ECO:0000313" key="4">
    <source>
        <dbReference type="Proteomes" id="UP000256869"/>
    </source>
</evidence>
<evidence type="ECO:0000313" key="3">
    <source>
        <dbReference type="EMBL" id="RED57575.1"/>
    </source>
</evidence>
<dbReference type="SUPFAM" id="SSF53335">
    <property type="entry name" value="S-adenosyl-L-methionine-dependent methyltransferases"/>
    <property type="match status" value="1"/>
</dbReference>
<name>A0A3D9I7F5_9BACL</name>
<dbReference type="InterPro" id="IPR011004">
    <property type="entry name" value="Trimer_LpxA-like_sf"/>
</dbReference>
<evidence type="ECO:0000256" key="2">
    <source>
        <dbReference type="ARBA" id="ARBA00022737"/>
    </source>
</evidence>
<dbReference type="PANTHER" id="PTHR43300:SF11">
    <property type="entry name" value="ACETYLTRANSFERASE RV3034C-RELATED"/>
    <property type="match status" value="1"/>
</dbReference>
<dbReference type="SUPFAM" id="SSF51161">
    <property type="entry name" value="Trimeric LpxA-like enzymes"/>
    <property type="match status" value="1"/>
</dbReference>
<dbReference type="InterPro" id="IPR001451">
    <property type="entry name" value="Hexapep"/>
</dbReference>
<proteinExistence type="predicted"/>
<keyword evidence="2" id="KW-0677">Repeat</keyword>
<dbReference type="Pfam" id="PF00132">
    <property type="entry name" value="Hexapep"/>
    <property type="match status" value="1"/>
</dbReference>
<dbReference type="InterPro" id="IPR050179">
    <property type="entry name" value="Trans_hexapeptide_repeat"/>
</dbReference>
<dbReference type="EMBL" id="QRDY01000010">
    <property type="protein sequence ID" value="RED57575.1"/>
    <property type="molecule type" value="Genomic_DNA"/>
</dbReference>
<accession>A0A3D9I7F5</accession>
<dbReference type="Gene3D" id="2.160.10.10">
    <property type="entry name" value="Hexapeptide repeat proteins"/>
    <property type="match status" value="1"/>
</dbReference>
<keyword evidence="1 3" id="KW-0808">Transferase</keyword>
<comment type="caution">
    <text evidence="3">The sequence shown here is derived from an EMBL/GenBank/DDBJ whole genome shotgun (WGS) entry which is preliminary data.</text>
</comment>
<dbReference type="CDD" id="cd03349">
    <property type="entry name" value="LbH_XAT"/>
    <property type="match status" value="1"/>
</dbReference>
<keyword evidence="4" id="KW-1185">Reference proteome</keyword>
<dbReference type="Proteomes" id="UP000256869">
    <property type="component" value="Unassembled WGS sequence"/>
</dbReference>
<dbReference type="PROSITE" id="PS00101">
    <property type="entry name" value="HEXAPEP_TRANSFERASES"/>
    <property type="match status" value="1"/>
</dbReference>
<dbReference type="AlphaFoldDB" id="A0A3D9I7F5"/>
<dbReference type="InterPro" id="IPR029063">
    <property type="entry name" value="SAM-dependent_MTases_sf"/>
</dbReference>